<comment type="caution">
    <text evidence="1">The sequence shown here is derived from an EMBL/GenBank/DDBJ whole genome shotgun (WGS) entry which is preliminary data.</text>
</comment>
<dbReference type="EMBL" id="MDYO01000124">
    <property type="protein sequence ID" value="OQD84196.1"/>
    <property type="molecule type" value="Genomic_DNA"/>
</dbReference>
<sequence>MENQIQLAVKAFYEADKPIIAQLAREFDVPYHRLRARIHGRQSYAD</sequence>
<dbReference type="Proteomes" id="UP000191612">
    <property type="component" value="Unassembled WGS sequence"/>
</dbReference>
<organism evidence="1 2">
    <name type="scientific">Penicillium solitum</name>
    <dbReference type="NCBI Taxonomy" id="60172"/>
    <lineage>
        <taxon>Eukaryota</taxon>
        <taxon>Fungi</taxon>
        <taxon>Dikarya</taxon>
        <taxon>Ascomycota</taxon>
        <taxon>Pezizomycotina</taxon>
        <taxon>Eurotiomycetes</taxon>
        <taxon>Eurotiomycetidae</taxon>
        <taxon>Eurotiales</taxon>
        <taxon>Aspergillaceae</taxon>
        <taxon>Penicillium</taxon>
    </lineage>
</organism>
<keyword evidence="2" id="KW-1185">Reference proteome</keyword>
<protein>
    <recommendedName>
        <fullName evidence="3">HTH psq-type domain-containing protein</fullName>
    </recommendedName>
</protein>
<accession>A0A1V6Q5Y3</accession>
<evidence type="ECO:0000313" key="1">
    <source>
        <dbReference type="EMBL" id="OQD84196.1"/>
    </source>
</evidence>
<evidence type="ECO:0008006" key="3">
    <source>
        <dbReference type="Google" id="ProtNLM"/>
    </source>
</evidence>
<name>A0A1V6Q5Y3_9EURO</name>
<evidence type="ECO:0000313" key="2">
    <source>
        <dbReference type="Proteomes" id="UP000191612"/>
    </source>
</evidence>
<reference evidence="2" key="1">
    <citation type="journal article" date="2017" name="Nat. Microbiol.">
        <title>Global analysis of biosynthetic gene clusters reveals vast potential of secondary metabolite production in Penicillium species.</title>
        <authorList>
            <person name="Nielsen J.C."/>
            <person name="Grijseels S."/>
            <person name="Prigent S."/>
            <person name="Ji B."/>
            <person name="Dainat J."/>
            <person name="Nielsen K.F."/>
            <person name="Frisvad J.C."/>
            <person name="Workman M."/>
            <person name="Nielsen J."/>
        </authorList>
    </citation>
    <scope>NUCLEOTIDE SEQUENCE [LARGE SCALE GENOMIC DNA]</scope>
    <source>
        <strain evidence="2">IBT 29525</strain>
    </source>
</reference>
<dbReference type="AlphaFoldDB" id="A0A1V6Q5Y3"/>
<feature type="non-terminal residue" evidence="1">
    <location>
        <position position="46"/>
    </location>
</feature>
<gene>
    <name evidence="1" type="ORF">PENSOL_c125G03059</name>
</gene>
<proteinExistence type="predicted"/>